<keyword evidence="4" id="KW-0812">Transmembrane</keyword>
<dbReference type="GO" id="GO:0016853">
    <property type="term" value="F:isomerase activity"/>
    <property type="evidence" value="ECO:0007669"/>
    <property type="project" value="UniProtKB-KW"/>
</dbReference>
<sequence>MPPRQPQDHALGLSLRLVREPLVHFFIIAAALFGLFAILDDTPAPMEETRLVVTDEDARRLAAEFAATWQRPPTVAELDYMIGQRVREEVYVREALALGLDRDDAVIRNRLRMKMEFLTESGVEAIASDATLEAHLASHPERFSQPPLVAFEQVLLDDALGAGEVMQVAARLNAGEGAGGAARAALLPPAFGPSPEHVVDGTFGKGFFDALVALPERRWSGPVKTPFGRHLVRVTDRRAARLPTLGEIRREVESDWRGTVRAALREARFEALLSRYEIVRPDLAAVLAP</sequence>
<proteinExistence type="predicted"/>
<dbReference type="Pfam" id="PF13145">
    <property type="entry name" value="Rotamase_2"/>
    <property type="match status" value="1"/>
</dbReference>
<protein>
    <recommendedName>
        <fullName evidence="1">Parvulin-like PPIase</fullName>
    </recommendedName>
    <alternativeName>
        <fullName evidence="2">Peptidyl-prolyl cis-trans isomerase plp</fullName>
    </alternativeName>
    <alternativeName>
        <fullName evidence="3">Rotamase plp</fullName>
    </alternativeName>
</protein>
<evidence type="ECO:0000259" key="5">
    <source>
        <dbReference type="Pfam" id="PF13145"/>
    </source>
</evidence>
<evidence type="ECO:0000256" key="3">
    <source>
        <dbReference type="ARBA" id="ARBA00031484"/>
    </source>
</evidence>
<dbReference type="SUPFAM" id="SSF54534">
    <property type="entry name" value="FKBP-like"/>
    <property type="match status" value="1"/>
</dbReference>
<evidence type="ECO:0000256" key="4">
    <source>
        <dbReference type="SAM" id="Phobius"/>
    </source>
</evidence>
<accession>A0ABT4JB58</accession>
<keyword evidence="7" id="KW-1185">Reference proteome</keyword>
<dbReference type="EMBL" id="JAPTYD010000093">
    <property type="protein sequence ID" value="MCZ0964372.1"/>
    <property type="molecule type" value="Genomic_DNA"/>
</dbReference>
<name>A0ABT4JB58_9RHOB</name>
<comment type="caution">
    <text evidence="6">The sequence shown here is derived from an EMBL/GenBank/DDBJ whole genome shotgun (WGS) entry which is preliminary data.</text>
</comment>
<organism evidence="6 7">
    <name type="scientific">Paracoccus benzoatiresistens</name>
    <dbReference type="NCBI Taxonomy" id="2997341"/>
    <lineage>
        <taxon>Bacteria</taxon>
        <taxon>Pseudomonadati</taxon>
        <taxon>Pseudomonadota</taxon>
        <taxon>Alphaproteobacteria</taxon>
        <taxon>Rhodobacterales</taxon>
        <taxon>Paracoccaceae</taxon>
        <taxon>Paracoccus</taxon>
    </lineage>
</organism>
<gene>
    <name evidence="6" type="ORF">OU682_22680</name>
</gene>
<feature type="domain" description="PpiC" evidence="5">
    <location>
        <begin position="128"/>
        <end position="249"/>
    </location>
</feature>
<keyword evidence="4" id="KW-0472">Membrane</keyword>
<dbReference type="Proteomes" id="UP001149822">
    <property type="component" value="Unassembled WGS sequence"/>
</dbReference>
<keyword evidence="6" id="KW-0413">Isomerase</keyword>
<dbReference type="InterPro" id="IPR046357">
    <property type="entry name" value="PPIase_dom_sf"/>
</dbReference>
<evidence type="ECO:0000256" key="2">
    <source>
        <dbReference type="ARBA" id="ARBA00030642"/>
    </source>
</evidence>
<keyword evidence="4" id="KW-1133">Transmembrane helix</keyword>
<dbReference type="Gene3D" id="3.10.50.40">
    <property type="match status" value="1"/>
</dbReference>
<dbReference type="RefSeq" id="WP_268944464.1">
    <property type="nucleotide sequence ID" value="NZ_JAPTYD010000093.1"/>
</dbReference>
<dbReference type="InterPro" id="IPR000297">
    <property type="entry name" value="PPIase_PpiC"/>
</dbReference>
<evidence type="ECO:0000313" key="7">
    <source>
        <dbReference type="Proteomes" id="UP001149822"/>
    </source>
</evidence>
<evidence type="ECO:0000313" key="6">
    <source>
        <dbReference type="EMBL" id="MCZ0964372.1"/>
    </source>
</evidence>
<feature type="transmembrane region" description="Helical" evidence="4">
    <location>
        <begin position="21"/>
        <end position="39"/>
    </location>
</feature>
<evidence type="ECO:0000256" key="1">
    <source>
        <dbReference type="ARBA" id="ARBA00018370"/>
    </source>
</evidence>
<reference evidence="6" key="1">
    <citation type="submission" date="2022-12" db="EMBL/GenBank/DDBJ databases">
        <title>Paracoccus sp. EF6 isolated from a lake water.</title>
        <authorList>
            <person name="Liu H."/>
        </authorList>
    </citation>
    <scope>NUCLEOTIDE SEQUENCE</scope>
    <source>
        <strain evidence="6">EF6</strain>
    </source>
</reference>